<evidence type="ECO:0000256" key="8">
    <source>
        <dbReference type="PROSITE-ProRule" id="PRU00042"/>
    </source>
</evidence>
<dbReference type="Gene3D" id="3.30.160.60">
    <property type="entry name" value="Classic Zinc Finger"/>
    <property type="match status" value="11"/>
</dbReference>
<evidence type="ECO:0000259" key="10">
    <source>
        <dbReference type="PROSITE" id="PS50157"/>
    </source>
</evidence>
<evidence type="ECO:0000256" key="4">
    <source>
        <dbReference type="ARBA" id="ARBA00022771"/>
    </source>
</evidence>
<feature type="domain" description="C2H2-type" evidence="10">
    <location>
        <begin position="1315"/>
        <end position="1342"/>
    </location>
</feature>
<reference evidence="11" key="1">
    <citation type="submission" date="2022-03" db="EMBL/GenBank/DDBJ databases">
        <authorList>
            <person name="Martin C."/>
        </authorList>
    </citation>
    <scope>NUCLEOTIDE SEQUENCE</scope>
</reference>
<name>A0A8S4NBF1_OWEFU</name>
<dbReference type="PANTHER" id="PTHR24408">
    <property type="entry name" value="ZINC FINGER PROTEIN"/>
    <property type="match status" value="1"/>
</dbReference>
<dbReference type="FunFam" id="3.30.160.60:FF:000145">
    <property type="entry name" value="Zinc finger protein 574"/>
    <property type="match status" value="1"/>
</dbReference>
<feature type="domain" description="C2H2-type" evidence="10">
    <location>
        <begin position="1181"/>
        <end position="1209"/>
    </location>
</feature>
<feature type="domain" description="C2H2-type" evidence="10">
    <location>
        <begin position="1063"/>
        <end position="1091"/>
    </location>
</feature>
<keyword evidence="12" id="KW-1185">Reference proteome</keyword>
<dbReference type="InterPro" id="IPR036236">
    <property type="entry name" value="Znf_C2H2_sf"/>
</dbReference>
<feature type="compositionally biased region" description="Pro residues" evidence="9">
    <location>
        <begin position="441"/>
        <end position="453"/>
    </location>
</feature>
<feature type="domain" description="C2H2-type" evidence="10">
    <location>
        <begin position="888"/>
        <end position="916"/>
    </location>
</feature>
<evidence type="ECO:0000256" key="3">
    <source>
        <dbReference type="ARBA" id="ARBA00022737"/>
    </source>
</evidence>
<feature type="region of interest" description="Disordered" evidence="9">
    <location>
        <begin position="310"/>
        <end position="331"/>
    </location>
</feature>
<sequence>MCIFGNKSFQLYQKLKYSGERTRICKNGGDACMKTMEVTANSQRIVEAQVNEGIQGQDSQPCILYTMPINNQQTTQTNQPEIKNNQQVITCSQPMETNNRQKITKKQRMVTSNQQVATGNEQMVASNQQMNTNNLQVVTNNQQVLTNNQHIMFQVSPDGNYIPVIMSPIPVESIRDNAKRTHQVKTVRELLREKNRGSDMDNQSSHVVKKQSEVANQQLPILTQPSNMVSVPSKVTSLNARALVPSSEQSKHQFSLPSAQVAKKCGTNITKSTPSFRQIAPKQTHVNILSKLQRHVLSKPSIQKQSLALGPSTPKTQGIASHSPVNPGTVQHKKQSTASELLLNMANQVNVRKQQNDSAQLKTIEHTPILSNETELLRKAYETGTSDVPKLDQNVEAPDISFSKDINTVPPNATMFDIKTEESDIEDHRDNSPMYTSMSPPHSPMPSPPPHSPMPLTREASFGKASINTVNVSQMESISSIVGSTVSSVLNSVGNVSGALGSGPTTFENALTTMDYPSYKAIGNVPPVSTGNVPPVSIGNAQPISIRNVPPVSIGNVPPVSIGNAQPIPTRNVPPVSIGNVPPVSIGNAQPISTRNVPPVSIGSAPPVSIGNVLPLKIGNIPLVSIENDPTASTGNVSTIPIEKMRPSKKKRSAVLTVKKILEKKTASSGSPPRDVIPKPVSVEDTPNQPKELVPKDSTVEYTPTAMDYLPQGESFAPSQVDLLSSQISMDFSTSLSSQGGSGVSGMDSDFSSMDPHIPSMELNASNHSSELSVDPLLIKEELTSDSDTDTSDEVSELRKKNHKLNKPSTTKNTKKKALKKSKAKSSETDCDKDVKPIFCTKCNSLCKKLMQGQLFLEDGYDPICRKCQNEIIGVFVKEWQKQELKVFKCPKCETKLKKITYITEHYKNKHMGERKYKCEMCGKLAYSRNTHKVHVQTHTGTRPFKCNLCSYDTTRKVLLDHHLLSHNSDPLIAKPVSCSICDKRFASKCLLDTHMIYHSDMRPFPCTYCSKSFKRKEHLKKHEWLHKDPSSRPHACGLCDLSYSTRYSLMRHMKSHTGEKPFTCEHCGKCFTERSRVQAHIKQIHMNEKDLPFKCEVCNRRFAFKYELKTHSRSHTGELPYSCKVCSRRFSTRQGQIYHELTHSGKQQFKCEHCQESFKRLYQVDNHTGKVHPETLTDKYKCKHCGKRCFSLHALRWHRKYIHEGRTLPFQYKLSEHGPQPSNLKPDDLTCKICSKTLLTWYSFKKHERLFHSLGVFKCHKCSKTMKSKAALKRHMVRIHNPSGVRYPCTKCKSTFGDQYSLNHHAKLHNKEPFKCDVCDKTFLRKCVLDRHYFVHTTDRPFKCGTCDKSFKYKEHYNEHVVLHGTGYKGYTCFVCGDISQDYRCFKNHVYTTKHTENDMKCTECEKELKTVQDIIEHTCLHLNIDYKKCEDCKTCFLHRRSYRVHIKTKEATGKCPKPKLISKPNGDIKSERKPKPRSKHPSRKVKTQSVKKRKPSEEDMSDTDEEWVDRELEQATSDQRRSKRVRKVIKYDVGSDIDTEDPISNDESEVPKHKKAVNEETCNGCGKVYRRIDHYRKHLAKCAKITNRGEKDNCIDTQEETTQNLKTAKISHKKNKQGIVSASEMLREHQSNDSPVSDSGGENMHSDHHGETVAENSCPHRHEETVAKPDTPTSNKSRKRKPEDTDRDSEAVTGGNVVNWAIKTEPLNEEFGNMTNTRTSHRSVPSTNGTPHLLGSVSSTTGMAYHYFIKDEIDSESEMENMNKKIQIETNNPVKNIELSSSMDHVALINSTAEEAVKSINGLLPVVCLERCNSKTIAQYETANAKKLKFTDGAAKCMDINTKNTAASEQFTKTAEKSVLPEVSARAKYTEWNENNPDYFEGQ</sequence>
<feature type="region of interest" description="Disordered" evidence="9">
    <location>
        <begin position="1456"/>
        <end position="1526"/>
    </location>
</feature>
<keyword evidence="5" id="KW-0862">Zinc</keyword>
<feature type="compositionally biased region" description="Basic and acidic residues" evidence="9">
    <location>
        <begin position="1683"/>
        <end position="1692"/>
    </location>
</feature>
<dbReference type="GO" id="GO:0005634">
    <property type="term" value="C:nucleus"/>
    <property type="evidence" value="ECO:0007669"/>
    <property type="project" value="UniProtKB-SubCell"/>
</dbReference>
<feature type="compositionally biased region" description="Basic residues" evidence="9">
    <location>
        <begin position="1476"/>
        <end position="1496"/>
    </location>
</feature>
<evidence type="ECO:0000256" key="9">
    <source>
        <dbReference type="SAM" id="MobiDB-lite"/>
    </source>
</evidence>
<feature type="domain" description="C2H2-type" evidence="10">
    <location>
        <begin position="1035"/>
        <end position="1062"/>
    </location>
</feature>
<feature type="domain" description="C2H2-type" evidence="10">
    <location>
        <begin position="1343"/>
        <end position="1365"/>
    </location>
</feature>
<feature type="region of interest" description="Disordered" evidence="9">
    <location>
        <begin position="1628"/>
        <end position="1697"/>
    </location>
</feature>
<dbReference type="InterPro" id="IPR013087">
    <property type="entry name" value="Znf_C2H2_type"/>
</dbReference>
<evidence type="ECO:0000313" key="12">
    <source>
        <dbReference type="Proteomes" id="UP000749559"/>
    </source>
</evidence>
<dbReference type="FunFam" id="3.30.160.60:FF:000446">
    <property type="entry name" value="Zinc finger protein"/>
    <property type="match status" value="1"/>
</dbReference>
<feature type="region of interest" description="Disordered" evidence="9">
    <location>
        <begin position="424"/>
        <end position="453"/>
    </location>
</feature>
<dbReference type="GO" id="GO:0008270">
    <property type="term" value="F:zinc ion binding"/>
    <property type="evidence" value="ECO:0007669"/>
    <property type="project" value="UniProtKB-KW"/>
</dbReference>
<feature type="domain" description="C2H2-type" evidence="10">
    <location>
        <begin position="1122"/>
        <end position="1149"/>
    </location>
</feature>
<accession>A0A8S4NBF1</accession>
<evidence type="ECO:0000256" key="1">
    <source>
        <dbReference type="ARBA" id="ARBA00004123"/>
    </source>
</evidence>
<dbReference type="PROSITE" id="PS00028">
    <property type="entry name" value="ZINC_FINGER_C2H2_1"/>
    <property type="match status" value="14"/>
</dbReference>
<dbReference type="SMART" id="SM00355">
    <property type="entry name" value="ZnF_C2H2"/>
    <property type="match status" value="20"/>
</dbReference>
<comment type="subcellular location">
    <subcellularLocation>
        <location evidence="1">Nucleus</location>
    </subcellularLocation>
</comment>
<evidence type="ECO:0000313" key="11">
    <source>
        <dbReference type="EMBL" id="CAH1778288.1"/>
    </source>
</evidence>
<comment type="caution">
    <text evidence="11">The sequence shown here is derived from an EMBL/GenBank/DDBJ whole genome shotgun (WGS) entry which is preliminary data.</text>
</comment>
<dbReference type="GO" id="GO:0000981">
    <property type="term" value="F:DNA-binding transcription factor activity, RNA polymerase II-specific"/>
    <property type="evidence" value="ECO:0007669"/>
    <property type="project" value="TreeGrafter"/>
</dbReference>
<feature type="domain" description="C2H2-type" evidence="10">
    <location>
        <begin position="1094"/>
        <end position="1121"/>
    </location>
</feature>
<evidence type="ECO:0000256" key="5">
    <source>
        <dbReference type="ARBA" id="ARBA00022833"/>
    </source>
</evidence>
<dbReference type="Proteomes" id="UP000749559">
    <property type="component" value="Unassembled WGS sequence"/>
</dbReference>
<dbReference type="Pfam" id="PF00096">
    <property type="entry name" value="zf-C2H2"/>
    <property type="match status" value="4"/>
</dbReference>
<feature type="compositionally biased region" description="Polar residues" evidence="9">
    <location>
        <begin position="313"/>
        <end position="329"/>
    </location>
</feature>
<feature type="domain" description="C2H2-type" evidence="10">
    <location>
        <begin position="1258"/>
        <end position="1281"/>
    </location>
</feature>
<feature type="domain" description="C2H2-type" evidence="10">
    <location>
        <begin position="917"/>
        <end position="944"/>
    </location>
</feature>
<feature type="compositionally biased region" description="Basic residues" evidence="9">
    <location>
        <begin position="813"/>
        <end position="823"/>
    </location>
</feature>
<feature type="compositionally biased region" description="Acidic residues" evidence="9">
    <location>
        <begin position="784"/>
        <end position="795"/>
    </location>
</feature>
<feature type="compositionally biased region" description="Acidic residues" evidence="9">
    <location>
        <begin position="1500"/>
        <end position="1510"/>
    </location>
</feature>
<feature type="region of interest" description="Disordered" evidence="9">
    <location>
        <begin position="783"/>
        <end position="823"/>
    </location>
</feature>
<proteinExistence type="predicted"/>
<feature type="domain" description="C2H2-type" evidence="10">
    <location>
        <begin position="1288"/>
        <end position="1315"/>
    </location>
</feature>
<dbReference type="EMBL" id="CAIIXF020000002">
    <property type="protein sequence ID" value="CAH1778288.1"/>
    <property type="molecule type" value="Genomic_DNA"/>
</dbReference>
<feature type="compositionally biased region" description="Basic and acidic residues" evidence="9">
    <location>
        <begin position="1646"/>
        <end position="1669"/>
    </location>
</feature>
<evidence type="ECO:0000256" key="2">
    <source>
        <dbReference type="ARBA" id="ARBA00022723"/>
    </source>
</evidence>
<feature type="domain" description="C2H2-type" evidence="10">
    <location>
        <begin position="1005"/>
        <end position="1032"/>
    </location>
</feature>
<gene>
    <name evidence="11" type="ORF">OFUS_LOCUS5224</name>
</gene>
<dbReference type="FunFam" id="3.30.160.60:FF:000100">
    <property type="entry name" value="Zinc finger 45-like"/>
    <property type="match status" value="2"/>
</dbReference>
<feature type="region of interest" description="Disordered" evidence="9">
    <location>
        <begin position="664"/>
        <end position="695"/>
    </location>
</feature>
<feature type="domain" description="C2H2-type" evidence="10">
    <location>
        <begin position="977"/>
        <end position="1004"/>
    </location>
</feature>
<protein>
    <recommendedName>
        <fullName evidence="7">Zinc finger protein 865</fullName>
    </recommendedName>
</protein>
<keyword evidence="6" id="KW-0539">Nucleus</keyword>
<keyword evidence="2" id="KW-0479">Metal-binding</keyword>
<evidence type="ECO:0000256" key="6">
    <source>
        <dbReference type="ARBA" id="ARBA00023242"/>
    </source>
</evidence>
<dbReference type="PANTHER" id="PTHR24408:SF58">
    <property type="entry name" value="TRANSCRIPTION FACTOR (TFIIIA), PUTATIVE (AFU_ORTHOLOGUE AFUA_1G05150)-RELATED"/>
    <property type="match status" value="1"/>
</dbReference>
<feature type="domain" description="C2H2-type" evidence="10">
    <location>
        <begin position="1150"/>
        <end position="1173"/>
    </location>
</feature>
<keyword evidence="4 8" id="KW-0863">Zinc-finger</keyword>
<dbReference type="SUPFAM" id="SSF57667">
    <property type="entry name" value="beta-beta-alpha zinc fingers"/>
    <property type="match status" value="8"/>
</dbReference>
<organism evidence="11 12">
    <name type="scientific">Owenia fusiformis</name>
    <name type="common">Polychaete worm</name>
    <dbReference type="NCBI Taxonomy" id="6347"/>
    <lineage>
        <taxon>Eukaryota</taxon>
        <taxon>Metazoa</taxon>
        <taxon>Spiralia</taxon>
        <taxon>Lophotrochozoa</taxon>
        <taxon>Annelida</taxon>
        <taxon>Polychaeta</taxon>
        <taxon>Sedentaria</taxon>
        <taxon>Canalipalpata</taxon>
        <taxon>Sabellida</taxon>
        <taxon>Oweniida</taxon>
        <taxon>Oweniidae</taxon>
        <taxon>Owenia</taxon>
    </lineage>
</organism>
<keyword evidence="3" id="KW-0677">Repeat</keyword>
<evidence type="ECO:0000256" key="7">
    <source>
        <dbReference type="ARBA" id="ARBA00068876"/>
    </source>
</evidence>
<dbReference type="PROSITE" id="PS50157">
    <property type="entry name" value="ZINC_FINGER_C2H2_2"/>
    <property type="match status" value="14"/>
</dbReference>
<dbReference type="GO" id="GO:0043565">
    <property type="term" value="F:sequence-specific DNA binding"/>
    <property type="evidence" value="ECO:0007669"/>
    <property type="project" value="TreeGrafter"/>
</dbReference>